<proteinExistence type="predicted"/>
<protein>
    <recommendedName>
        <fullName evidence="1">Reverse transcriptase domain-containing protein</fullName>
    </recommendedName>
</protein>
<dbReference type="InterPro" id="IPR000477">
    <property type="entry name" value="RT_dom"/>
</dbReference>
<reference evidence="2" key="1">
    <citation type="submission" date="2018-02" db="EMBL/GenBank/DDBJ databases">
        <authorList>
            <person name="Cohen D.B."/>
            <person name="Kent A.D."/>
        </authorList>
    </citation>
    <scope>NUCLEOTIDE SEQUENCE</scope>
</reference>
<gene>
    <name evidence="2" type="ORF">FSB_LOCUS16490</name>
</gene>
<evidence type="ECO:0000313" key="2">
    <source>
        <dbReference type="EMBL" id="SPC88608.1"/>
    </source>
</evidence>
<accession>A0A2N9FN18</accession>
<feature type="domain" description="Reverse transcriptase" evidence="1">
    <location>
        <begin position="160"/>
        <end position="232"/>
    </location>
</feature>
<dbReference type="AlphaFoldDB" id="A0A2N9FN18"/>
<dbReference type="InterPro" id="IPR043502">
    <property type="entry name" value="DNA/RNA_pol_sf"/>
</dbReference>
<organism evidence="2">
    <name type="scientific">Fagus sylvatica</name>
    <name type="common">Beechnut</name>
    <dbReference type="NCBI Taxonomy" id="28930"/>
    <lineage>
        <taxon>Eukaryota</taxon>
        <taxon>Viridiplantae</taxon>
        <taxon>Streptophyta</taxon>
        <taxon>Embryophyta</taxon>
        <taxon>Tracheophyta</taxon>
        <taxon>Spermatophyta</taxon>
        <taxon>Magnoliopsida</taxon>
        <taxon>eudicotyledons</taxon>
        <taxon>Gunneridae</taxon>
        <taxon>Pentapetalae</taxon>
        <taxon>rosids</taxon>
        <taxon>fabids</taxon>
        <taxon>Fagales</taxon>
        <taxon>Fagaceae</taxon>
        <taxon>Fagus</taxon>
    </lineage>
</organism>
<dbReference type="Pfam" id="PF00078">
    <property type="entry name" value="RVT_1"/>
    <property type="match status" value="1"/>
</dbReference>
<name>A0A2N9FN18_FAGSY</name>
<dbReference type="SUPFAM" id="SSF56672">
    <property type="entry name" value="DNA/RNA polymerases"/>
    <property type="match status" value="1"/>
</dbReference>
<sequence>MWLKEEGFLDNVQQWWNAEVFGDVNSKKNLLLASIQEMDAKEEDRQLSLEEKLAKGYSKTELEKVLLMEEISCHQKSRALWLREGDNNTRFFHHIANSNCRFNTIDRLSVNGAVTLDQEEIGEGLVNFYSHLFTEDEILDSVLIANESLDSRLKSNIPGVLCKLDLEKAYDHINWNFLLYMLRWCGFSDKWRQWIYACISSVRFSVLVNGNSRGFFHTSRGLRQGDPLSPLVPSDYGGFESMADLDQLWYLRGVFIWFQTVSGLKINLSKSELVPVGNVPNVTALTSILGCRVSALPLMYLGLPLRASFKNSQYGMRWWKRVVDSKYGSQWGGWCSHRVHVPYGEGLWKFIRAGWDDFSRHSAFKVGDGSRVKFWCDTWCGDQPLQDSFPDLFRLAQVLDASDWELEIMFAFMELLYSYPIRRGSIDEMCWRPSSRKIFTAHGESVNHLLLHCTVAQELWSLIFVLFGITWVMPRGVVDLLSCWSDRFGKSEAGAIWKAIPHCLMWCIWRERNNRVFVGEELSIPALKSSFLQTLYDWLKASNLVYCNSLPEMLDRCAVESFPSV</sequence>
<dbReference type="PANTHER" id="PTHR33116">
    <property type="entry name" value="REVERSE TRANSCRIPTASE ZINC-BINDING DOMAIN-CONTAINING PROTEIN-RELATED-RELATED"/>
    <property type="match status" value="1"/>
</dbReference>
<dbReference type="PANTHER" id="PTHR33116:SF78">
    <property type="entry name" value="OS12G0587133 PROTEIN"/>
    <property type="match status" value="1"/>
</dbReference>
<evidence type="ECO:0000259" key="1">
    <source>
        <dbReference type="Pfam" id="PF00078"/>
    </source>
</evidence>
<dbReference type="EMBL" id="OIVN01001004">
    <property type="protein sequence ID" value="SPC88608.1"/>
    <property type="molecule type" value="Genomic_DNA"/>
</dbReference>